<dbReference type="SUPFAM" id="SSF50249">
    <property type="entry name" value="Nucleic acid-binding proteins"/>
    <property type="match status" value="1"/>
</dbReference>
<reference evidence="1 2" key="1">
    <citation type="journal article" date="2020" name="IScience">
        <title>Genome Sequencing of the Endangered Kingdonia uniflora (Circaeasteraceae, Ranunculales) Reveals Potential Mechanisms of Evolutionary Specialization.</title>
        <authorList>
            <person name="Sun Y."/>
            <person name="Deng T."/>
            <person name="Zhang A."/>
            <person name="Moore M.J."/>
            <person name="Landis J.B."/>
            <person name="Lin N."/>
            <person name="Zhang H."/>
            <person name="Zhang X."/>
            <person name="Huang J."/>
            <person name="Zhang X."/>
            <person name="Sun H."/>
            <person name="Wang H."/>
        </authorList>
    </citation>
    <scope>NUCLEOTIDE SEQUENCE [LARGE SCALE GENOMIC DNA]</scope>
    <source>
        <strain evidence="1">TB1705</strain>
        <tissue evidence="1">Leaf</tissue>
    </source>
</reference>
<dbReference type="EMBL" id="JACGCM010001595">
    <property type="protein sequence ID" value="KAF6152894.1"/>
    <property type="molecule type" value="Genomic_DNA"/>
</dbReference>
<name>A0A7J7MDQ0_9MAGN</name>
<accession>A0A7J7MDQ0</accession>
<dbReference type="AlphaFoldDB" id="A0A7J7MDQ0"/>
<dbReference type="Gene3D" id="2.40.50.140">
    <property type="entry name" value="Nucleic acid-binding proteins"/>
    <property type="match status" value="1"/>
</dbReference>
<protein>
    <submittedName>
        <fullName evidence="1">Uncharacterized protein</fullName>
    </submittedName>
</protein>
<evidence type="ECO:0000313" key="2">
    <source>
        <dbReference type="Proteomes" id="UP000541444"/>
    </source>
</evidence>
<comment type="caution">
    <text evidence="1">The sequence shown here is derived from an EMBL/GenBank/DDBJ whole genome shotgun (WGS) entry which is preliminary data.</text>
</comment>
<dbReference type="InterPro" id="IPR012340">
    <property type="entry name" value="NA-bd_OB-fold"/>
</dbReference>
<dbReference type="Proteomes" id="UP000541444">
    <property type="component" value="Unassembled WGS sequence"/>
</dbReference>
<dbReference type="OrthoDB" id="1931061at2759"/>
<proteinExistence type="predicted"/>
<feature type="non-terminal residue" evidence="1">
    <location>
        <position position="1"/>
    </location>
</feature>
<evidence type="ECO:0000313" key="1">
    <source>
        <dbReference type="EMBL" id="KAF6152894.1"/>
    </source>
</evidence>
<sequence>GIQLSITLWGSIATELGIQLEERRAPNVVLVMTTGSAKEWKGNLTMNFTYATKTYLNLEILEAAKFSTRYKSQVDVQDETGFIKVIMFDSQLQMLINNTAKKTKDLSE</sequence>
<gene>
    <name evidence="1" type="ORF">GIB67_033465</name>
</gene>
<organism evidence="1 2">
    <name type="scientific">Kingdonia uniflora</name>
    <dbReference type="NCBI Taxonomy" id="39325"/>
    <lineage>
        <taxon>Eukaryota</taxon>
        <taxon>Viridiplantae</taxon>
        <taxon>Streptophyta</taxon>
        <taxon>Embryophyta</taxon>
        <taxon>Tracheophyta</taxon>
        <taxon>Spermatophyta</taxon>
        <taxon>Magnoliopsida</taxon>
        <taxon>Ranunculales</taxon>
        <taxon>Circaeasteraceae</taxon>
        <taxon>Kingdonia</taxon>
    </lineage>
</organism>
<keyword evidence="2" id="KW-1185">Reference proteome</keyword>